<dbReference type="GO" id="GO:0016491">
    <property type="term" value="F:oxidoreductase activity"/>
    <property type="evidence" value="ECO:0007669"/>
    <property type="project" value="InterPro"/>
</dbReference>
<evidence type="ECO:0000313" key="2">
    <source>
        <dbReference type="EMBL" id="ACY15523.1"/>
    </source>
</evidence>
<dbReference type="SUPFAM" id="SSF51905">
    <property type="entry name" value="FAD/NAD(P)-binding domain"/>
    <property type="match status" value="1"/>
</dbReference>
<dbReference type="Proteomes" id="UP000001880">
    <property type="component" value="Chromosome"/>
</dbReference>
<evidence type="ECO:0000313" key="3">
    <source>
        <dbReference type="Proteomes" id="UP000001880"/>
    </source>
</evidence>
<name>D0LR15_HALO1</name>
<reference evidence="2 3" key="1">
    <citation type="journal article" date="2010" name="Stand. Genomic Sci.">
        <title>Complete genome sequence of Haliangium ochraceum type strain (SMP-2).</title>
        <authorList>
            <consortium name="US DOE Joint Genome Institute (JGI-PGF)"/>
            <person name="Ivanova N."/>
            <person name="Daum C."/>
            <person name="Lang E."/>
            <person name="Abt B."/>
            <person name="Kopitz M."/>
            <person name="Saunders E."/>
            <person name="Lapidus A."/>
            <person name="Lucas S."/>
            <person name="Glavina Del Rio T."/>
            <person name="Nolan M."/>
            <person name="Tice H."/>
            <person name="Copeland A."/>
            <person name="Cheng J.F."/>
            <person name="Chen F."/>
            <person name="Bruce D."/>
            <person name="Goodwin L."/>
            <person name="Pitluck S."/>
            <person name="Mavromatis K."/>
            <person name="Pati A."/>
            <person name="Mikhailova N."/>
            <person name="Chen A."/>
            <person name="Palaniappan K."/>
            <person name="Land M."/>
            <person name="Hauser L."/>
            <person name="Chang Y.J."/>
            <person name="Jeffries C.D."/>
            <person name="Detter J.C."/>
            <person name="Brettin T."/>
            <person name="Rohde M."/>
            <person name="Goker M."/>
            <person name="Bristow J."/>
            <person name="Markowitz V."/>
            <person name="Eisen J.A."/>
            <person name="Hugenholtz P."/>
            <person name="Kyrpides N.C."/>
            <person name="Klenk H.P."/>
        </authorList>
    </citation>
    <scope>NUCLEOTIDE SEQUENCE [LARGE SCALE GENOMIC DNA]</scope>
    <source>
        <strain evidence="3">DSM 14365 / CIP 107738 / JCM 11303 / AJ 13395 / SMP-2</strain>
    </source>
</reference>
<organism evidence="2 3">
    <name type="scientific">Haliangium ochraceum (strain DSM 14365 / JCM 11303 / SMP-2)</name>
    <dbReference type="NCBI Taxonomy" id="502025"/>
    <lineage>
        <taxon>Bacteria</taxon>
        <taxon>Pseudomonadati</taxon>
        <taxon>Myxococcota</taxon>
        <taxon>Polyangia</taxon>
        <taxon>Haliangiales</taxon>
        <taxon>Kofleriaceae</taxon>
        <taxon>Haliangium</taxon>
    </lineage>
</organism>
<accession>D0LR15</accession>
<dbReference type="PANTHER" id="PTHR38663">
    <property type="match status" value="1"/>
</dbReference>
<dbReference type="Gene3D" id="3.50.50.60">
    <property type="entry name" value="FAD/NAD(P)-binding domain"/>
    <property type="match status" value="1"/>
</dbReference>
<dbReference type="EMBL" id="CP001804">
    <property type="protein sequence ID" value="ACY15523.1"/>
    <property type="molecule type" value="Genomic_DNA"/>
</dbReference>
<evidence type="ECO:0000259" key="1">
    <source>
        <dbReference type="Pfam" id="PF07992"/>
    </source>
</evidence>
<dbReference type="InterPro" id="IPR023753">
    <property type="entry name" value="FAD/NAD-binding_dom"/>
</dbReference>
<dbReference type="HOGENOM" id="CLU_014633_2_0_7"/>
<keyword evidence="3" id="KW-1185">Reference proteome</keyword>
<feature type="domain" description="FAD/NAD(P)-binding" evidence="1">
    <location>
        <begin position="4"/>
        <end position="354"/>
    </location>
</feature>
<dbReference type="KEGG" id="hoh:Hoch_3016"/>
<protein>
    <submittedName>
        <fullName evidence="2">FAD-dependent pyridine nucleotide-disulphide oxidoreductase</fullName>
    </submittedName>
</protein>
<dbReference type="eggNOG" id="COG2072">
    <property type="taxonomic scope" value="Bacteria"/>
</dbReference>
<dbReference type="AlphaFoldDB" id="D0LR15"/>
<proteinExistence type="predicted"/>
<dbReference type="Pfam" id="PF07992">
    <property type="entry name" value="Pyr_redox_2"/>
    <property type="match status" value="1"/>
</dbReference>
<dbReference type="RefSeq" id="WP_012828123.1">
    <property type="nucleotide sequence ID" value="NC_013440.1"/>
</dbReference>
<dbReference type="PANTHER" id="PTHR38663:SF1">
    <property type="entry name" value="L-ORNITHINE N(5)-MONOOXYGENASE"/>
    <property type="match status" value="1"/>
</dbReference>
<dbReference type="PRINTS" id="PR00368">
    <property type="entry name" value="FADPNR"/>
</dbReference>
<dbReference type="InterPro" id="IPR036188">
    <property type="entry name" value="FAD/NAD-bd_sf"/>
</dbReference>
<sequence>MLDWLIIGGGPHGHHLAARLLSSGKVTAERLCIIDPHSEPFAVWRRCTRNTGMRFLRSPQVHHIGIAPFALRRFAESPSARGVAGFRRPYARPALALFDRHCDAVRESFGLAACTRLATARAIVASAGGLRVDSERGALEARNVALAIGGGDCLQWPEWARELREAGAPVHHVFEPDFSRAFMPPWEHALVVGGGITAAQTALALVKDGPGRVTMLSPHAIREHMFDADPGWLGPKYLRGFHAEQDPGRRRAMIRAARRRGSMPPELAKRLREALRDPRLSVIEDRVVRASVADEAALSLELAREQRTLEVDLVLLATGFSPRRPGTFLDQAVDSLGLPCAPCGYPLVDPTLRWHPRLRVMGALAELEVGPTARNLSGAREAAKRIVTSLK</sequence>
<dbReference type="OrthoDB" id="370110at2"/>
<gene>
    <name evidence="2" type="ordered locus">Hoch_3016</name>
</gene>
<dbReference type="STRING" id="502025.Hoch_3016"/>